<dbReference type="SUPFAM" id="SSF53955">
    <property type="entry name" value="Lysozyme-like"/>
    <property type="match status" value="1"/>
</dbReference>
<dbReference type="CDD" id="cd00254">
    <property type="entry name" value="LT-like"/>
    <property type="match status" value="1"/>
</dbReference>
<name>D8KB25_NITWC</name>
<dbReference type="eggNOG" id="COG0741">
    <property type="taxonomic scope" value="Bacteria"/>
</dbReference>
<dbReference type="STRING" id="105559.Nwat_0602"/>
<keyword evidence="4" id="KW-1185">Reference proteome</keyword>
<evidence type="ECO:0000259" key="2">
    <source>
        <dbReference type="Pfam" id="PF01464"/>
    </source>
</evidence>
<sequence>MKKWFLYNSIALVLLGLSMGSHGHEIQVPIQLNNELLRHILIREVYAGPHHTAQVWNDNSGCNSLVLSNPRVGNAGQQLRILSDGIAKLGTPIGNSCIPLLDWKGTIEVFQKPMLGPELTTLYFQTVQSNIYNAEGHKETATGQLWDRIKEYVHPRLSQVRIDLQPQLAELRNLLPLVLSPQDRSRIQTAIDSLTLTEAQTTPDGIKVTLRFTLPDLNPPSPSPEPALSPEEMQRWEAAWQQGDAFLTFIIKQAAAENELEELRPLLLEILLDARHDIDKALTTSTPRTADPIRALFLRTWERLAPVLRRLSLSMPHETALHYLSFIAASDVLKTIDRLGPASGLDISTDGIRRLARIIAPQAGLHPLLYNFKVDPELRRLLGFSPAPSSSQKNSQLNLSKGLWRNAWAAADNVDQPLASRLNQWAPAAKDMGAYLPMVHRLLDQTVSHLLLTHPLEDQYHSLYRWLLLATAWQESCWRQFIKKGDKLQPFRSGGGSVGLMQINQNVWRGFYDVHDLNWDIAYNAQAGGEILMRYLVDYAIKKGEHKKTGGLDNLARATYAAYNGGPGHLSRYRKGDTPKSLHKVDVSFWDKYRAIKQGNELAVAQCFGIDASSLSLPPGNRK</sequence>
<feature type="signal peptide" evidence="1">
    <location>
        <begin position="1"/>
        <end position="23"/>
    </location>
</feature>
<evidence type="ECO:0000256" key="1">
    <source>
        <dbReference type="SAM" id="SignalP"/>
    </source>
</evidence>
<evidence type="ECO:0000313" key="4">
    <source>
        <dbReference type="Proteomes" id="UP000000393"/>
    </source>
</evidence>
<dbReference type="Proteomes" id="UP000000393">
    <property type="component" value="Chromosome"/>
</dbReference>
<organism evidence="3 4">
    <name type="scientific">Nitrosococcus watsoni (strain C-113)</name>
    <dbReference type="NCBI Taxonomy" id="105559"/>
    <lineage>
        <taxon>Bacteria</taxon>
        <taxon>Pseudomonadati</taxon>
        <taxon>Pseudomonadota</taxon>
        <taxon>Gammaproteobacteria</taxon>
        <taxon>Chromatiales</taxon>
        <taxon>Chromatiaceae</taxon>
        <taxon>Nitrosococcus</taxon>
    </lineage>
</organism>
<dbReference type="InterPro" id="IPR008258">
    <property type="entry name" value="Transglycosylase_SLT_dom_1"/>
</dbReference>
<evidence type="ECO:0000313" key="3">
    <source>
        <dbReference type="EMBL" id="ADJ27559.1"/>
    </source>
</evidence>
<dbReference type="HOGENOM" id="CLU_020252_0_0_6"/>
<dbReference type="EMBL" id="CP002086">
    <property type="protein sequence ID" value="ADJ27559.1"/>
    <property type="molecule type" value="Genomic_DNA"/>
</dbReference>
<dbReference type="AlphaFoldDB" id="D8KB25"/>
<feature type="chain" id="PRO_5003116770" description="Transglycosylase SLT domain-containing protein" evidence="1">
    <location>
        <begin position="24"/>
        <end position="623"/>
    </location>
</feature>
<dbReference type="Pfam" id="PF01464">
    <property type="entry name" value="SLT"/>
    <property type="match status" value="1"/>
</dbReference>
<dbReference type="RefSeq" id="WP_013219665.1">
    <property type="nucleotide sequence ID" value="NC_014315.1"/>
</dbReference>
<dbReference type="OrthoDB" id="5289483at2"/>
<accession>D8KB25</accession>
<dbReference type="InterPro" id="IPR023346">
    <property type="entry name" value="Lysozyme-like_dom_sf"/>
</dbReference>
<keyword evidence="1" id="KW-0732">Signal</keyword>
<feature type="domain" description="Transglycosylase SLT" evidence="2">
    <location>
        <begin position="467"/>
        <end position="577"/>
    </location>
</feature>
<dbReference type="Gene3D" id="1.10.530.10">
    <property type="match status" value="1"/>
</dbReference>
<gene>
    <name evidence="3" type="ordered locus">Nwat_0602</name>
</gene>
<reference evidence="3 4" key="1">
    <citation type="submission" date="2010-06" db="EMBL/GenBank/DDBJ databases">
        <title>Complete sequence of chromosome of Nitrosococcus watsoni C-113.</title>
        <authorList>
            <consortium name="US DOE Joint Genome Institute"/>
            <person name="Lucas S."/>
            <person name="Copeland A."/>
            <person name="Lapidus A."/>
            <person name="Cheng J.-F."/>
            <person name="Bruce D."/>
            <person name="Goodwin L."/>
            <person name="Pitluck S."/>
            <person name="Malfatti S.A."/>
            <person name="Chain P.S.G."/>
            <person name="Land M."/>
            <person name="Hauser L."/>
            <person name="Kyrpides N."/>
            <person name="Ivanova N."/>
            <person name="Cambell M.A."/>
            <person name="Heidelberg J.F."/>
            <person name="Klotz M.G."/>
            <person name="Woyke T."/>
        </authorList>
    </citation>
    <scope>NUCLEOTIDE SEQUENCE [LARGE SCALE GENOMIC DNA]</scope>
    <source>
        <strain evidence="3 4">C-113</strain>
    </source>
</reference>
<protein>
    <recommendedName>
        <fullName evidence="2">Transglycosylase SLT domain-containing protein</fullName>
    </recommendedName>
</protein>
<dbReference type="KEGG" id="nwa:Nwat_0602"/>
<proteinExistence type="predicted"/>